<dbReference type="EMBL" id="JABBVZ010000030">
    <property type="protein sequence ID" value="NMP22740.1"/>
    <property type="molecule type" value="Genomic_DNA"/>
</dbReference>
<evidence type="ECO:0000256" key="1">
    <source>
        <dbReference type="ARBA" id="ARBA00009986"/>
    </source>
</evidence>
<dbReference type="InterPro" id="IPR015590">
    <property type="entry name" value="Aldehyde_DH_dom"/>
</dbReference>
<evidence type="ECO:0000313" key="4">
    <source>
        <dbReference type="EMBL" id="NMP22740.1"/>
    </source>
</evidence>
<dbReference type="PANTHER" id="PTHR42991">
    <property type="entry name" value="ALDEHYDE DEHYDROGENASE"/>
    <property type="match status" value="1"/>
</dbReference>
<feature type="domain" description="Aldehyde dehydrogenase" evidence="3">
    <location>
        <begin position="21"/>
        <end position="472"/>
    </location>
</feature>
<reference evidence="4 5" key="1">
    <citation type="submission" date="2020-04" db="EMBL/GenBank/DDBJ databases">
        <authorList>
            <person name="Zhang R."/>
            <person name="Schippers A."/>
        </authorList>
    </citation>
    <scope>NUCLEOTIDE SEQUENCE [LARGE SCALE GENOMIC DNA]</scope>
    <source>
        <strain evidence="4 5">DSM 109850</strain>
    </source>
</reference>
<organism evidence="4 5">
    <name type="scientific">Sulfobacillus harzensis</name>
    <dbReference type="NCBI Taxonomy" id="2729629"/>
    <lineage>
        <taxon>Bacteria</taxon>
        <taxon>Bacillati</taxon>
        <taxon>Bacillota</taxon>
        <taxon>Clostridia</taxon>
        <taxon>Eubacteriales</taxon>
        <taxon>Clostridiales Family XVII. Incertae Sedis</taxon>
        <taxon>Sulfobacillus</taxon>
    </lineage>
</organism>
<dbReference type="PANTHER" id="PTHR42991:SF1">
    <property type="entry name" value="ALDEHYDE DEHYDROGENASE"/>
    <property type="match status" value="1"/>
</dbReference>
<comment type="similarity">
    <text evidence="1">Belongs to the aldehyde dehydrogenase family.</text>
</comment>
<comment type="caution">
    <text evidence="4">The sequence shown here is derived from an EMBL/GenBank/DDBJ whole genome shotgun (WGS) entry which is preliminary data.</text>
</comment>
<dbReference type="InterPro" id="IPR016163">
    <property type="entry name" value="Ald_DH_C"/>
</dbReference>
<dbReference type="Proteomes" id="UP000533476">
    <property type="component" value="Unassembled WGS sequence"/>
</dbReference>
<dbReference type="InterPro" id="IPR016162">
    <property type="entry name" value="Ald_DH_N"/>
</dbReference>
<evidence type="ECO:0000256" key="2">
    <source>
        <dbReference type="ARBA" id="ARBA00023002"/>
    </source>
</evidence>
<dbReference type="Pfam" id="PF00171">
    <property type="entry name" value="Aldedh"/>
    <property type="match status" value="1"/>
</dbReference>
<dbReference type="AlphaFoldDB" id="A0A7Y0L5B6"/>
<dbReference type="FunFam" id="3.40.605.10:FF:000007">
    <property type="entry name" value="NAD/NADP-dependent betaine aldehyde dehydrogenase"/>
    <property type="match status" value="1"/>
</dbReference>
<dbReference type="InterPro" id="IPR016161">
    <property type="entry name" value="Ald_DH/histidinol_DH"/>
</dbReference>
<accession>A0A7Y0L5B6</accession>
<gene>
    <name evidence="4" type="ORF">HIJ39_10300</name>
</gene>
<keyword evidence="5" id="KW-1185">Reference proteome</keyword>
<dbReference type="GO" id="GO:0008911">
    <property type="term" value="F:lactaldehyde dehydrogenase (NAD+) activity"/>
    <property type="evidence" value="ECO:0007669"/>
    <property type="project" value="TreeGrafter"/>
</dbReference>
<keyword evidence="2" id="KW-0560">Oxidoreductase</keyword>
<name>A0A7Y0L5B6_9FIRM</name>
<sequence>MSSFSVGTGLYITGEWQTTDRLLEVHHKFTGDLLGELHQAGPADVDRAVRAADQAMRQNPLSAYERYSILRRLADLFGEHHEELALTIAREGGKPLKDARAEVSRAQQTVIVSSEEAKRIHGETVPLDAAPGTGHRFGLYMRVPVGVVAAISPFNFPLNLVVHKVAPAIAAGCAVVLKPASTTPLTAVLLANLLTEAGLPPGYLNLVVGPGSAVGDQLVKHPAVRMVTFTGSPGVGLAIHQAAGLKKITLELGNNSANIVHRDADVVQAAGLLAQRAYGSAGQFCVSVQRIYVHEDIVARYQEEMLAAIDRLKVGNPEDPATDVGPLITENEARRVHEWVDEARTGGARVLTGGGRSGPVVAPTLLTDVTADMKVVAQEVFGPVASIIPYADFDEAIRLVNEGPYGLQAGVFTHDLDLAWRAAAKIETGGVNINDTSSFRADHMPYGGQKDSGIGREGPRFAVEEMTDIRMVTFNFNR</sequence>
<dbReference type="RefSeq" id="WP_169099353.1">
    <property type="nucleotide sequence ID" value="NZ_JABBVZ010000030.1"/>
</dbReference>
<dbReference type="CDD" id="cd07149">
    <property type="entry name" value="ALDH_y4uC"/>
    <property type="match status" value="1"/>
</dbReference>
<dbReference type="Gene3D" id="3.40.309.10">
    <property type="entry name" value="Aldehyde Dehydrogenase, Chain A, domain 2"/>
    <property type="match status" value="1"/>
</dbReference>
<protein>
    <submittedName>
        <fullName evidence="4">Aldehyde dehydrogenase family protein</fullName>
    </submittedName>
</protein>
<evidence type="ECO:0000259" key="3">
    <source>
        <dbReference type="Pfam" id="PF00171"/>
    </source>
</evidence>
<dbReference type="SUPFAM" id="SSF53720">
    <property type="entry name" value="ALDH-like"/>
    <property type="match status" value="1"/>
</dbReference>
<proteinExistence type="inferred from homology"/>
<dbReference type="InterPro" id="IPR051020">
    <property type="entry name" value="ALDH-related_metabolic_enz"/>
</dbReference>
<evidence type="ECO:0000313" key="5">
    <source>
        <dbReference type="Proteomes" id="UP000533476"/>
    </source>
</evidence>
<dbReference type="Gene3D" id="3.40.605.10">
    <property type="entry name" value="Aldehyde Dehydrogenase, Chain A, domain 1"/>
    <property type="match status" value="1"/>
</dbReference>